<dbReference type="AlphaFoldDB" id="A0A9J7HGF5"/>
<keyword evidence="8" id="KW-1185">Reference proteome</keyword>
<evidence type="ECO:0000256" key="5">
    <source>
        <dbReference type="ARBA" id="ARBA00023242"/>
    </source>
</evidence>
<evidence type="ECO:0000256" key="3">
    <source>
        <dbReference type="ARBA" id="ARBA00010910"/>
    </source>
</evidence>
<dbReference type="GO" id="GO:0019005">
    <property type="term" value="C:SCF ubiquitin ligase complex"/>
    <property type="evidence" value="ECO:0000318"/>
    <property type="project" value="GO_Central"/>
</dbReference>
<dbReference type="GO" id="GO:0043161">
    <property type="term" value="P:proteasome-mediated ubiquitin-dependent protein catabolic process"/>
    <property type="evidence" value="ECO:0000318"/>
    <property type="project" value="GO_Central"/>
</dbReference>
<dbReference type="GO" id="GO:0016567">
    <property type="term" value="P:protein ubiquitination"/>
    <property type="evidence" value="ECO:0007669"/>
    <property type="project" value="UniProtKB-ARBA"/>
</dbReference>
<organism evidence="8 9">
    <name type="scientific">Branchiostoma floridae</name>
    <name type="common">Florida lancelet</name>
    <name type="synonym">Amphioxus</name>
    <dbReference type="NCBI Taxonomy" id="7739"/>
    <lineage>
        <taxon>Eukaryota</taxon>
        <taxon>Metazoa</taxon>
        <taxon>Chordata</taxon>
        <taxon>Cephalochordata</taxon>
        <taxon>Leptocardii</taxon>
        <taxon>Amphioxiformes</taxon>
        <taxon>Branchiostomatidae</taxon>
        <taxon>Branchiostoma</taxon>
    </lineage>
</organism>
<protein>
    <recommendedName>
        <fullName evidence="4">SPRY domain-containing SOCS box protein 3</fullName>
    </recommendedName>
</protein>
<dbReference type="InterPro" id="IPR001870">
    <property type="entry name" value="B30.2/SPRY"/>
</dbReference>
<dbReference type="GeneID" id="118404114"/>
<evidence type="ECO:0000259" key="6">
    <source>
        <dbReference type="PROSITE" id="PS50188"/>
    </source>
</evidence>
<gene>
    <name evidence="9" type="primary">LOC118404114</name>
</gene>
<dbReference type="OMA" id="WTWNKRD"/>
<evidence type="ECO:0000256" key="2">
    <source>
        <dbReference type="ARBA" id="ARBA00004906"/>
    </source>
</evidence>
<dbReference type="PANTHER" id="PTHR12245">
    <property type="entry name" value="SPRY DOMAIN CONTAINING SOCS BOX PROTEIN"/>
    <property type="match status" value="1"/>
</dbReference>
<dbReference type="InterPro" id="IPR035754">
    <property type="entry name" value="SPRY_SPSB3"/>
</dbReference>
<dbReference type="Proteomes" id="UP000001554">
    <property type="component" value="Chromosome 17"/>
</dbReference>
<comment type="subcellular location">
    <subcellularLocation>
        <location evidence="1">Nucleus</location>
    </subcellularLocation>
</comment>
<reference evidence="8" key="1">
    <citation type="journal article" date="2020" name="Nat. Ecol. Evol.">
        <title>Deeply conserved synteny resolves early events in vertebrate evolution.</title>
        <authorList>
            <person name="Simakov O."/>
            <person name="Marletaz F."/>
            <person name="Yue J.X."/>
            <person name="O'Connell B."/>
            <person name="Jenkins J."/>
            <person name="Brandt A."/>
            <person name="Calef R."/>
            <person name="Tung C.H."/>
            <person name="Huang T.K."/>
            <person name="Schmutz J."/>
            <person name="Satoh N."/>
            <person name="Yu J.K."/>
            <person name="Putnam N.H."/>
            <person name="Green R.E."/>
            <person name="Rokhsar D.S."/>
        </authorList>
    </citation>
    <scope>NUCLEOTIDE SEQUENCE [LARGE SCALE GENOMIC DNA]</scope>
    <source>
        <strain evidence="8">S238N-H82</strain>
    </source>
</reference>
<dbReference type="InterPro" id="IPR003877">
    <property type="entry name" value="SPRY_dom"/>
</dbReference>
<dbReference type="PROSITE" id="PS50188">
    <property type="entry name" value="B302_SPRY"/>
    <property type="match status" value="1"/>
</dbReference>
<keyword evidence="5" id="KW-0539">Nucleus</keyword>
<dbReference type="OrthoDB" id="5951542at2759"/>
<name>A0A9J7HGF5_BRAFL</name>
<evidence type="ECO:0000256" key="1">
    <source>
        <dbReference type="ARBA" id="ARBA00004123"/>
    </source>
</evidence>
<reference evidence="9" key="2">
    <citation type="submission" date="2025-08" db="UniProtKB">
        <authorList>
            <consortium name="RefSeq"/>
        </authorList>
    </citation>
    <scope>IDENTIFICATION</scope>
    <source>
        <strain evidence="9">S238N-H82</strain>
        <tissue evidence="9">Testes</tissue>
    </source>
</reference>
<dbReference type="Gene3D" id="2.60.120.920">
    <property type="match status" value="1"/>
</dbReference>
<dbReference type="PANTHER" id="PTHR12245:SF12">
    <property type="entry name" value="SPRY DOMAIN-CONTAINING SOCS BOX PROTEIN 3"/>
    <property type="match status" value="1"/>
</dbReference>
<dbReference type="SUPFAM" id="SSF49899">
    <property type="entry name" value="Concanavalin A-like lectins/glucanases"/>
    <property type="match status" value="1"/>
</dbReference>
<dbReference type="InterPro" id="IPR050672">
    <property type="entry name" value="FBXO45-Fsn/SPSB_families"/>
</dbReference>
<evidence type="ECO:0000313" key="8">
    <source>
        <dbReference type="Proteomes" id="UP000001554"/>
    </source>
</evidence>
<evidence type="ECO:0000313" key="9">
    <source>
        <dbReference type="RefSeq" id="XP_035658996.1"/>
    </source>
</evidence>
<evidence type="ECO:0000256" key="4">
    <source>
        <dbReference type="ARBA" id="ARBA00014684"/>
    </source>
</evidence>
<dbReference type="InterPro" id="IPR013320">
    <property type="entry name" value="ConA-like_dom_sf"/>
</dbReference>
<dbReference type="InterPro" id="IPR043136">
    <property type="entry name" value="B30.2/SPRY_sf"/>
</dbReference>
<dbReference type="KEGG" id="bfo:118404114"/>
<sequence length="273" mass="30799">MAAALVETRTYYVGTNTWLSTTVDSIGKIKVPATMTREDIVPKPTTMPAELEGLCDDAWSWEEQELEPDFAQLEIGGIKNRSVMFHPTWSRGTVAVRATKPLDKDGVHYWEIRISERLFGTSMMFGIGSAKTRLNLYDFINVLGENEHSWGLNHRGVLWHKGVDRPFTEPFAENTTTTVGLLYRRGTLTYYRDGKCLGEAFKGLENYDGELFPMIASTAAKTEMVLGAAKREYDSLRDRCRAVISACVGDSEDCEKLKLPSRLIKYIKESHPE</sequence>
<dbReference type="PROSITE" id="PS50225">
    <property type="entry name" value="SOCS"/>
    <property type="match status" value="1"/>
</dbReference>
<dbReference type="RefSeq" id="XP_035658996.1">
    <property type="nucleotide sequence ID" value="XM_035803103.1"/>
</dbReference>
<dbReference type="GO" id="GO:0005634">
    <property type="term" value="C:nucleus"/>
    <property type="evidence" value="ECO:0007669"/>
    <property type="project" value="UniProtKB-SubCell"/>
</dbReference>
<dbReference type="CDD" id="cd12876">
    <property type="entry name" value="SPRY_SOCS3"/>
    <property type="match status" value="1"/>
</dbReference>
<accession>A0A9J7HGF5</accession>
<comment type="similarity">
    <text evidence="3">Belongs to the SPSB family.</text>
</comment>
<feature type="domain" description="SOCS box" evidence="7">
    <location>
        <begin position="235"/>
        <end position="273"/>
    </location>
</feature>
<dbReference type="Pfam" id="PF00622">
    <property type="entry name" value="SPRY"/>
    <property type="match status" value="1"/>
</dbReference>
<proteinExistence type="inferred from homology"/>
<dbReference type="SMART" id="SM00449">
    <property type="entry name" value="SPRY"/>
    <property type="match status" value="1"/>
</dbReference>
<comment type="pathway">
    <text evidence="2">Protein modification; protein ubiquitination.</text>
</comment>
<dbReference type="InterPro" id="IPR001496">
    <property type="entry name" value="SOCS_box"/>
</dbReference>
<evidence type="ECO:0000259" key="7">
    <source>
        <dbReference type="PROSITE" id="PS50225"/>
    </source>
</evidence>
<feature type="domain" description="B30.2/SPRY" evidence="6">
    <location>
        <begin position="33"/>
        <end position="233"/>
    </location>
</feature>